<evidence type="ECO:0000259" key="4">
    <source>
        <dbReference type="SMART" id="SM00922"/>
    </source>
</evidence>
<dbReference type="Pfam" id="PF02746">
    <property type="entry name" value="MR_MLE_N"/>
    <property type="match status" value="1"/>
</dbReference>
<dbReference type="InterPro" id="IPR046945">
    <property type="entry name" value="RHMD-like"/>
</dbReference>
<dbReference type="InterPro" id="IPR013341">
    <property type="entry name" value="Mandelate_racemase_N_dom"/>
</dbReference>
<keyword evidence="3" id="KW-0460">Magnesium</keyword>
<dbReference type="PANTHER" id="PTHR13794">
    <property type="entry name" value="ENOLASE SUPERFAMILY, MANDELATE RACEMASE"/>
    <property type="match status" value="1"/>
</dbReference>
<comment type="cofactor">
    <cofactor evidence="1">
        <name>Mg(2+)</name>
        <dbReference type="ChEBI" id="CHEBI:18420"/>
    </cofactor>
</comment>
<dbReference type="InterPro" id="IPR036849">
    <property type="entry name" value="Enolase-like_C_sf"/>
</dbReference>
<dbReference type="CDD" id="cd03316">
    <property type="entry name" value="MR_like"/>
    <property type="match status" value="1"/>
</dbReference>
<sequence>MARIVSVVARTVRVPLDRPTAFANRQVLARDYALVKVRTDDGLEGIGHCYAGNFGGKVVTLAVRELLAPHLIGKESTEVELLWKELYQEVLLHGRTGSVMRALSILDIALWDVNAQAAKLPLYRYLGAATRDPVPAYGSGGYYLEGKTPEMLGEEMASYLALGLQGVKMKVGRLDPAGEEKRVAAARKAIGPDALLLLDANNAWHDVPTALRYCERFADYDPYWIEEPFSPDQIDNHAKLAERININVATGEIEAGRWRFKELLDKGGAAILQTDAAVCGGVTEFKRIGAMADCYGVNMCPHWFHDLHLHLVAALPNGEMVEYFADDQVLNFRRIIDRQLKIVRGKGLALPTDPGLGYSFDEKVIAKLDAEAWA</sequence>
<dbReference type="InterPro" id="IPR013342">
    <property type="entry name" value="Mandelate_racemase_C"/>
</dbReference>
<dbReference type="Proteomes" id="UP000254343">
    <property type="component" value="Unassembled WGS sequence"/>
</dbReference>
<keyword evidence="5" id="KW-0456">Lyase</keyword>
<dbReference type="SMART" id="SM00922">
    <property type="entry name" value="MR_MLE"/>
    <property type="match status" value="1"/>
</dbReference>
<dbReference type="SUPFAM" id="SSF54826">
    <property type="entry name" value="Enolase N-terminal domain-like"/>
    <property type="match status" value="1"/>
</dbReference>
<dbReference type="InterPro" id="IPR029065">
    <property type="entry name" value="Enolase_C-like"/>
</dbReference>
<dbReference type="EC" id="4.2.1.90" evidence="5"/>
<dbReference type="GO" id="GO:0050032">
    <property type="term" value="F:L-rhamnonate dehydratase activity"/>
    <property type="evidence" value="ECO:0007669"/>
    <property type="project" value="UniProtKB-EC"/>
</dbReference>
<evidence type="ECO:0000313" key="5">
    <source>
        <dbReference type="EMBL" id="SUU84048.1"/>
    </source>
</evidence>
<dbReference type="Pfam" id="PF13378">
    <property type="entry name" value="MR_MLE_C"/>
    <property type="match status" value="1"/>
</dbReference>
<name>A0A380W520_AFIFE</name>
<feature type="domain" description="Mandelate racemase/muconate lactonizing enzyme C-terminal" evidence="4">
    <location>
        <begin position="149"/>
        <end position="247"/>
    </location>
</feature>
<dbReference type="SFLD" id="SFLDG00179">
    <property type="entry name" value="mandelate_racemase"/>
    <property type="match status" value="1"/>
</dbReference>
<gene>
    <name evidence="5" type="primary">rhmD</name>
    <name evidence="5" type="ORF">NCTC12722_01231</name>
</gene>
<dbReference type="InterPro" id="IPR029017">
    <property type="entry name" value="Enolase-like_N"/>
</dbReference>
<reference evidence="5 6" key="1">
    <citation type="submission" date="2018-06" db="EMBL/GenBank/DDBJ databases">
        <authorList>
            <consortium name="Pathogen Informatics"/>
            <person name="Doyle S."/>
        </authorList>
    </citation>
    <scope>NUCLEOTIDE SEQUENCE [LARGE SCALE GENOMIC DNA]</scope>
    <source>
        <strain evidence="5 6">NCTC12722</strain>
    </source>
</reference>
<dbReference type="GO" id="GO:0016052">
    <property type="term" value="P:carbohydrate catabolic process"/>
    <property type="evidence" value="ECO:0007669"/>
    <property type="project" value="TreeGrafter"/>
</dbReference>
<dbReference type="AlphaFoldDB" id="A0A380W520"/>
<organism evidence="5 6">
    <name type="scientific">Afipia felis</name>
    <name type="common">Cat scratch disease bacillus</name>
    <dbReference type="NCBI Taxonomy" id="1035"/>
    <lineage>
        <taxon>Bacteria</taxon>
        <taxon>Pseudomonadati</taxon>
        <taxon>Pseudomonadota</taxon>
        <taxon>Alphaproteobacteria</taxon>
        <taxon>Hyphomicrobiales</taxon>
        <taxon>Nitrobacteraceae</taxon>
        <taxon>Afipia</taxon>
    </lineage>
</organism>
<dbReference type="Gene3D" id="3.20.20.120">
    <property type="entry name" value="Enolase-like C-terminal domain"/>
    <property type="match status" value="1"/>
</dbReference>
<dbReference type="SFLD" id="SFLDS00001">
    <property type="entry name" value="Enolase"/>
    <property type="match status" value="1"/>
</dbReference>
<protein>
    <submittedName>
        <fullName evidence="5">L-rhamnonate dehydratase</fullName>
        <ecNumber evidence="5">4.2.1.90</ecNumber>
    </submittedName>
</protein>
<dbReference type="EMBL" id="UIGB01000001">
    <property type="protein sequence ID" value="SUU84048.1"/>
    <property type="molecule type" value="Genomic_DNA"/>
</dbReference>
<dbReference type="OrthoDB" id="9802699at2"/>
<accession>A0A380W520</accession>
<dbReference type="PANTHER" id="PTHR13794:SF58">
    <property type="entry name" value="MITOCHONDRIAL ENOLASE SUPERFAMILY MEMBER 1"/>
    <property type="match status" value="1"/>
</dbReference>
<evidence type="ECO:0000256" key="2">
    <source>
        <dbReference type="ARBA" id="ARBA00022723"/>
    </source>
</evidence>
<dbReference type="RefSeq" id="WP_002718828.1">
    <property type="nucleotide sequence ID" value="NZ_UFSI01000001.1"/>
</dbReference>
<dbReference type="Gene3D" id="3.30.390.10">
    <property type="entry name" value="Enolase-like, N-terminal domain"/>
    <property type="match status" value="1"/>
</dbReference>
<keyword evidence="2" id="KW-0479">Metal-binding</keyword>
<proteinExistence type="predicted"/>
<dbReference type="SUPFAM" id="SSF51604">
    <property type="entry name" value="Enolase C-terminal domain-like"/>
    <property type="match status" value="1"/>
</dbReference>
<evidence type="ECO:0000256" key="1">
    <source>
        <dbReference type="ARBA" id="ARBA00001946"/>
    </source>
</evidence>
<evidence type="ECO:0000313" key="6">
    <source>
        <dbReference type="Proteomes" id="UP000254343"/>
    </source>
</evidence>
<dbReference type="GO" id="GO:0000287">
    <property type="term" value="F:magnesium ion binding"/>
    <property type="evidence" value="ECO:0007669"/>
    <property type="project" value="TreeGrafter"/>
</dbReference>
<evidence type="ECO:0000256" key="3">
    <source>
        <dbReference type="ARBA" id="ARBA00022842"/>
    </source>
</evidence>